<dbReference type="InterPro" id="IPR051162">
    <property type="entry name" value="T4SS_component"/>
</dbReference>
<gene>
    <name evidence="1" type="ORF">QYE77_15030</name>
</gene>
<dbReference type="PANTHER" id="PTHR30121">
    <property type="entry name" value="UNCHARACTERIZED PROTEIN YJGR-RELATED"/>
    <property type="match status" value="1"/>
</dbReference>
<evidence type="ECO:0000313" key="1">
    <source>
        <dbReference type="EMBL" id="MDT8899577.1"/>
    </source>
</evidence>
<dbReference type="Gene3D" id="3.40.50.300">
    <property type="entry name" value="P-loop containing nucleotide triphosphate hydrolases"/>
    <property type="match status" value="2"/>
</dbReference>
<proteinExistence type="predicted"/>
<evidence type="ECO:0008006" key="3">
    <source>
        <dbReference type="Google" id="ProtNLM"/>
    </source>
</evidence>
<geneLocation type="plasmid" evidence="1">
    <name>p4228-RoL</name>
</geneLocation>
<accession>A0ABU3NRW9</accession>
<dbReference type="InterPro" id="IPR027417">
    <property type="entry name" value="P-loop_NTPase"/>
</dbReference>
<organism evidence="1 2">
    <name type="scientific">Thermanaerothrix solaris</name>
    <dbReference type="NCBI Taxonomy" id="3058434"/>
    <lineage>
        <taxon>Bacteria</taxon>
        <taxon>Bacillati</taxon>
        <taxon>Chloroflexota</taxon>
        <taxon>Anaerolineae</taxon>
        <taxon>Anaerolineales</taxon>
        <taxon>Anaerolineaceae</taxon>
        <taxon>Thermanaerothrix</taxon>
    </lineage>
</organism>
<reference evidence="1 2" key="1">
    <citation type="submission" date="2023-07" db="EMBL/GenBank/DDBJ databases">
        <title>Novel species of Thermanaerothrix with wide hydrolytic capabilities.</title>
        <authorList>
            <person name="Zayulina K.S."/>
            <person name="Podosokorskaya O.A."/>
            <person name="Elcheninov A.G."/>
        </authorList>
    </citation>
    <scope>NUCLEOTIDE SEQUENCE [LARGE SCALE GENOMIC DNA]</scope>
    <source>
        <strain evidence="1 2">4228-RoL</strain>
        <plasmid evidence="1">p4228-RoL</plasmid>
    </source>
</reference>
<protein>
    <recommendedName>
        <fullName evidence="3">AAA+ ATPase domain-containing protein</fullName>
    </recommendedName>
</protein>
<dbReference type="Proteomes" id="UP001254165">
    <property type="component" value="Unassembled WGS sequence"/>
</dbReference>
<dbReference type="EMBL" id="JAUHMF010000010">
    <property type="protein sequence ID" value="MDT8899577.1"/>
    <property type="molecule type" value="Genomic_DNA"/>
</dbReference>
<dbReference type="SUPFAM" id="SSF52540">
    <property type="entry name" value="P-loop containing nucleoside triphosphate hydrolases"/>
    <property type="match status" value="1"/>
</dbReference>
<dbReference type="RefSeq" id="WP_315626234.1">
    <property type="nucleotide sequence ID" value="NZ_JAUHMF010000010.1"/>
</dbReference>
<name>A0ABU3NRW9_9CHLR</name>
<keyword evidence="1" id="KW-0614">Plasmid</keyword>
<keyword evidence="2" id="KW-1185">Reference proteome</keyword>
<evidence type="ECO:0000313" key="2">
    <source>
        <dbReference type="Proteomes" id="UP001254165"/>
    </source>
</evidence>
<comment type="caution">
    <text evidence="1">The sequence shown here is derived from an EMBL/GenBank/DDBJ whole genome shotgun (WGS) entry which is preliminary data.</text>
</comment>
<dbReference type="CDD" id="cd01127">
    <property type="entry name" value="TrwB_TraG_TraD_VirD4"/>
    <property type="match status" value="1"/>
</dbReference>
<dbReference type="PANTHER" id="PTHR30121:SF6">
    <property type="entry name" value="SLR6007 PROTEIN"/>
    <property type="match status" value="1"/>
</dbReference>
<sequence>MPPTTVVPLDQIHAQTAPDAFSLSEDYLLFPEGGLFPLTLRSTGLIHKGWNGLRSADFIAPGIPMFYSLTLRRLQPDTAGHALRARRTFMEGVLMALAEKTGRRPSMAEQAVDHSLDAAESRLAMGDPAYDTFAAAAYFAPKDLLDRGQEARRIVAATLRARGLIPQTFYYIPEQALLHLQPGGNLIPPFDRTTLMIEDVIPLMPLPSRNIPVPGDAVWIGMHEHDGRDVYYSFLYGLDPTAEQPPHATTLILGEMGSGKTTLMRLILTQRLLQGRTVITLDPEGENSRLCQHLGGINLPMRIPDDPDTCLLHPLEAQTPADMLMAAQFVLGALRSPLVPEEIAVLHDAVQKRWQHRPGKMSLADLREALATSADPNAISLVSTLRIYAAGGILDGLFDRPKALISLSLLNTLDHPRWINFDLSTLREENRNVVYFMLAWFIYHAVTHGSQPFDVFIDEGWRLMGRRGVFSDMLDELGRRARKRGIGVTLVTHLPGDLSANPSSLSLASTTFVGRLGLDEAYGFLRSIGIPESEAKSRAESITALPPRVFLASPAGRRSALFPVRVIVPDAWLRVWNYYKNR</sequence>